<dbReference type="RefSeq" id="WP_135986802.1">
    <property type="nucleotide sequence ID" value="NZ_JAASQM010000001.1"/>
</dbReference>
<feature type="transmembrane region" description="Helical" evidence="1">
    <location>
        <begin position="333"/>
        <end position="352"/>
    </location>
</feature>
<keyword evidence="1" id="KW-1133">Transmembrane helix</keyword>
<dbReference type="AlphaFoldDB" id="A0A4S1WB49"/>
<proteinExistence type="predicted"/>
<protein>
    <submittedName>
        <fullName evidence="3">DUF418 domain-containing protein</fullName>
    </submittedName>
</protein>
<evidence type="ECO:0000313" key="3">
    <source>
        <dbReference type="EMBL" id="TGX39185.1"/>
    </source>
</evidence>
<accession>A0A4S1WB49</accession>
<dbReference type="InterPro" id="IPR007349">
    <property type="entry name" value="DUF418"/>
</dbReference>
<dbReference type="Proteomes" id="UP000309848">
    <property type="component" value="Unassembled WGS sequence"/>
</dbReference>
<dbReference type="InterPro" id="IPR052529">
    <property type="entry name" value="Bact_Transport_Assoc"/>
</dbReference>
<keyword evidence="1" id="KW-0812">Transmembrane</keyword>
<dbReference type="Pfam" id="PF04235">
    <property type="entry name" value="DUF418"/>
    <property type="match status" value="1"/>
</dbReference>
<evidence type="ECO:0000259" key="2">
    <source>
        <dbReference type="Pfam" id="PF04235"/>
    </source>
</evidence>
<feature type="transmembrane region" description="Helical" evidence="1">
    <location>
        <begin position="150"/>
        <end position="170"/>
    </location>
</feature>
<feature type="transmembrane region" description="Helical" evidence="1">
    <location>
        <begin position="296"/>
        <end position="312"/>
    </location>
</feature>
<keyword evidence="4" id="KW-1185">Reference proteome</keyword>
<evidence type="ECO:0000256" key="1">
    <source>
        <dbReference type="SAM" id="Phobius"/>
    </source>
</evidence>
<feature type="transmembrane region" description="Helical" evidence="1">
    <location>
        <begin position="358"/>
        <end position="374"/>
    </location>
</feature>
<dbReference type="PANTHER" id="PTHR30590">
    <property type="entry name" value="INNER MEMBRANE PROTEIN"/>
    <property type="match status" value="1"/>
</dbReference>
<dbReference type="PANTHER" id="PTHR30590:SF2">
    <property type="entry name" value="INNER MEMBRANE PROTEIN"/>
    <property type="match status" value="1"/>
</dbReference>
<feature type="transmembrane region" description="Helical" evidence="1">
    <location>
        <begin position="75"/>
        <end position="92"/>
    </location>
</feature>
<keyword evidence="1" id="KW-0472">Membrane</keyword>
<comment type="caution">
    <text evidence="3">The sequence shown here is derived from an EMBL/GenBank/DDBJ whole genome shotgun (WGS) entry which is preliminary data.</text>
</comment>
<feature type="transmembrane region" description="Helical" evidence="1">
    <location>
        <begin position="21"/>
        <end position="40"/>
    </location>
</feature>
<feature type="transmembrane region" description="Helical" evidence="1">
    <location>
        <begin position="256"/>
        <end position="276"/>
    </location>
</feature>
<reference evidence="3 4" key="1">
    <citation type="submission" date="2019-04" db="EMBL/GenBank/DDBJ databases">
        <title>Sphingomonas psychrotolerans sp. nov., isolated from soil in the Tianshan Mountains, Xinjiang, China.</title>
        <authorList>
            <person name="Luo Y."/>
            <person name="Sheng H."/>
        </authorList>
    </citation>
    <scope>NUCLEOTIDE SEQUENCE [LARGE SCALE GENOMIC DNA]</scope>
    <source>
        <strain evidence="3 4">KIS18-15</strain>
    </source>
</reference>
<name>A0A4S1WB49_9SPHN</name>
<sequence length="408" mass="44864">MPEAALPADPSPSARLASLDLIRGVAVLGILLLNILSFGLPQAAYLNPRAWGGWHGADLAAWAVNFVLFDGRMRGLFSFLFGASMLLVIERAEARGESAAAVHYRRMFWLLVFGFAHLWLVWEGDILAHYAMIGMLAFGLRDLPVERMLGLGLALIAATTLLFAGFPIAVQEGRDLPAIIQLMGVPPATDIAREIAIHRGGYGGILQARLVAHGLSPLMLLWVYGPETLAYMLFGMAGLRSGMLRGEWPRARYRRWLLVCWGVTLPAWLALAGWIVGAQFSLSAMAWAGWTLPVPLRPAMIAGWVCLILLLARPGGALTTRLAAAGRMAFTNYLATSLICTALFYGYGLGWFGQLSRWQLYPVVAALWAAMLFWSKPWLARFRFGPFEWLWRSLARGSLQKLRGPASV</sequence>
<feature type="domain" description="DUF418" evidence="2">
    <location>
        <begin position="240"/>
        <end position="397"/>
    </location>
</feature>
<dbReference type="EMBL" id="SRXU01000008">
    <property type="protein sequence ID" value="TGX39185.1"/>
    <property type="molecule type" value="Genomic_DNA"/>
</dbReference>
<organism evidence="3 4">
    <name type="scientific">Sphingomonas naasensis</name>
    <dbReference type="NCBI Taxonomy" id="1344951"/>
    <lineage>
        <taxon>Bacteria</taxon>
        <taxon>Pseudomonadati</taxon>
        <taxon>Pseudomonadota</taxon>
        <taxon>Alphaproteobacteria</taxon>
        <taxon>Sphingomonadales</taxon>
        <taxon>Sphingomonadaceae</taxon>
        <taxon>Sphingomonas</taxon>
    </lineage>
</organism>
<dbReference type="OrthoDB" id="9807744at2"/>
<gene>
    <name evidence="3" type="ORF">E5A74_16835</name>
</gene>
<evidence type="ECO:0000313" key="4">
    <source>
        <dbReference type="Proteomes" id="UP000309848"/>
    </source>
</evidence>